<evidence type="ECO:0000256" key="6">
    <source>
        <dbReference type="SAM" id="Phobius"/>
    </source>
</evidence>
<keyword evidence="8" id="KW-1185">Reference proteome</keyword>
<dbReference type="InterPro" id="IPR051679">
    <property type="entry name" value="DASS-Related_Transporters"/>
</dbReference>
<feature type="transmembrane region" description="Helical" evidence="6">
    <location>
        <begin position="73"/>
        <end position="94"/>
    </location>
</feature>
<feature type="transmembrane region" description="Helical" evidence="6">
    <location>
        <begin position="256"/>
        <end position="273"/>
    </location>
</feature>
<evidence type="ECO:0000313" key="8">
    <source>
        <dbReference type="Proteomes" id="UP000095743"/>
    </source>
</evidence>
<feature type="transmembrane region" description="Helical" evidence="6">
    <location>
        <begin position="115"/>
        <end position="132"/>
    </location>
</feature>
<dbReference type="STRING" id="1424294.Gferi_22535"/>
<evidence type="ECO:0000313" key="7">
    <source>
        <dbReference type="EMBL" id="AOT72068.1"/>
    </source>
</evidence>
<evidence type="ECO:0000256" key="5">
    <source>
        <dbReference type="ARBA" id="ARBA00023136"/>
    </source>
</evidence>
<evidence type="ECO:0000256" key="3">
    <source>
        <dbReference type="ARBA" id="ARBA00022692"/>
    </source>
</evidence>
<keyword evidence="2" id="KW-1003">Cell membrane</keyword>
<dbReference type="EMBL" id="CP017269">
    <property type="protein sequence ID" value="AOT72068.1"/>
    <property type="molecule type" value="Genomic_DNA"/>
</dbReference>
<feature type="transmembrane region" description="Helical" evidence="6">
    <location>
        <begin position="352"/>
        <end position="372"/>
    </location>
</feature>
<feature type="transmembrane region" description="Helical" evidence="6">
    <location>
        <begin position="279"/>
        <end position="296"/>
    </location>
</feature>
<feature type="transmembrane region" description="Helical" evidence="6">
    <location>
        <begin position="16"/>
        <end position="34"/>
    </location>
</feature>
<dbReference type="InterPro" id="IPR018385">
    <property type="entry name" value="C4_dicarb_anaerob_car-like"/>
</dbReference>
<name>A0A1D8GMB0_9FIRM</name>
<evidence type="ECO:0000256" key="4">
    <source>
        <dbReference type="ARBA" id="ARBA00022989"/>
    </source>
</evidence>
<dbReference type="RefSeq" id="WP_069980383.1">
    <property type="nucleotide sequence ID" value="NZ_CP017269.1"/>
</dbReference>
<dbReference type="KEGG" id="gfe:Gferi_22535"/>
<comment type="subcellular location">
    <subcellularLocation>
        <location evidence="1">Cell membrane</location>
        <topology evidence="1">Multi-pass membrane protein</topology>
    </subcellularLocation>
</comment>
<proteinExistence type="predicted"/>
<dbReference type="AlphaFoldDB" id="A0A1D8GMB0"/>
<gene>
    <name evidence="7" type="ORF">Gferi_22535</name>
</gene>
<feature type="transmembrane region" description="Helical" evidence="6">
    <location>
        <begin position="410"/>
        <end position="430"/>
    </location>
</feature>
<dbReference type="GO" id="GO:0005886">
    <property type="term" value="C:plasma membrane"/>
    <property type="evidence" value="ECO:0007669"/>
    <property type="project" value="UniProtKB-SubCell"/>
</dbReference>
<sequence length="462" mass="50627">MSELVKARKKFQIPDTYVLLVYFILFAAILTYILPAGVYDKFPDSTVIDPNSFHFVDNTPVNLYKAIMAISKGMIQGASIIFSVFIVSGAFKIINDTGAIERSIDFLSLRLKGKIILLIPIIMIVMSILGYLEIIVNQTIVFIPIGLIIARKLKMDPIVGLSMMYLATYAGFIGSGMGPFTVVVAQTIAGVPVLSGIVFRTIVYIFLLVASILYLMRYAKKVLDNPADSVLGTGNYDWAVDVSEDANNEFTNGHKLILLSIFVTFGIYIYGALKFKWGMNELNTVCILLAIVSGFIRKMSPDKMSKSFVEGCKMAVYSAILIGFATAISVVLTEGNIISTIIYYSALPLDKVPSVLSAVFMFIFNWVFNFFVPSGSGQAAVVMPILAPLSDVIGLSKQVVVSAYKYGDGITNLIIPTSGTLMGFIGLAKVPYDKWLKFIMPLIWIWTAISIIAIVVGVLIGW</sequence>
<feature type="transmembrane region" description="Helical" evidence="6">
    <location>
        <begin position="197"/>
        <end position="216"/>
    </location>
</feature>
<accession>A0A1D8GMB0</accession>
<dbReference type="PANTHER" id="PTHR43652:SF2">
    <property type="entry name" value="BASIC AMINO ACID ANTIPORTER YFCC-RELATED"/>
    <property type="match status" value="1"/>
</dbReference>
<feature type="transmembrane region" description="Helical" evidence="6">
    <location>
        <begin position="138"/>
        <end position="154"/>
    </location>
</feature>
<feature type="transmembrane region" description="Helical" evidence="6">
    <location>
        <begin position="316"/>
        <end position="346"/>
    </location>
</feature>
<dbReference type="Pfam" id="PF03606">
    <property type="entry name" value="DcuC"/>
    <property type="match status" value="1"/>
</dbReference>
<dbReference type="OrthoDB" id="255482at2"/>
<keyword evidence="5 6" id="KW-0472">Membrane</keyword>
<keyword evidence="3 6" id="KW-0812">Transmembrane</keyword>
<dbReference type="Proteomes" id="UP000095743">
    <property type="component" value="Chromosome"/>
</dbReference>
<protein>
    <recommendedName>
        <fullName evidence="9">C4-dicarboxylate ABC transporter</fullName>
    </recommendedName>
</protein>
<feature type="transmembrane region" description="Helical" evidence="6">
    <location>
        <begin position="442"/>
        <end position="461"/>
    </location>
</feature>
<organism evidence="7 8">
    <name type="scientific">Geosporobacter ferrireducens</name>
    <dbReference type="NCBI Taxonomy" id="1424294"/>
    <lineage>
        <taxon>Bacteria</taxon>
        <taxon>Bacillati</taxon>
        <taxon>Bacillota</taxon>
        <taxon>Clostridia</taxon>
        <taxon>Peptostreptococcales</taxon>
        <taxon>Thermotaleaceae</taxon>
        <taxon>Geosporobacter</taxon>
    </lineage>
</organism>
<evidence type="ECO:0000256" key="1">
    <source>
        <dbReference type="ARBA" id="ARBA00004651"/>
    </source>
</evidence>
<evidence type="ECO:0000256" key="2">
    <source>
        <dbReference type="ARBA" id="ARBA00022475"/>
    </source>
</evidence>
<evidence type="ECO:0008006" key="9">
    <source>
        <dbReference type="Google" id="ProtNLM"/>
    </source>
</evidence>
<keyword evidence="4 6" id="KW-1133">Transmembrane helix</keyword>
<dbReference type="PANTHER" id="PTHR43652">
    <property type="entry name" value="BASIC AMINO ACID ANTIPORTER YFCC-RELATED"/>
    <property type="match status" value="1"/>
</dbReference>
<reference evidence="7 8" key="1">
    <citation type="submission" date="2016-09" db="EMBL/GenBank/DDBJ databases">
        <title>Genomic analysis reveals versatility of anaerobic energy metabolism of Geosporobacter ferrireducens IRF9 of phylum Firmicutes.</title>
        <authorList>
            <person name="Kim S.-J."/>
        </authorList>
    </citation>
    <scope>NUCLEOTIDE SEQUENCE [LARGE SCALE GENOMIC DNA]</scope>
    <source>
        <strain evidence="7 8">IRF9</strain>
    </source>
</reference>
<feature type="transmembrane region" description="Helical" evidence="6">
    <location>
        <begin position="166"/>
        <end position="191"/>
    </location>
</feature>